<feature type="chain" id="PRO_5022000838" evidence="10">
    <location>
        <begin position="37"/>
        <end position="1077"/>
    </location>
</feature>
<organism evidence="13 14">
    <name type="scientific">Chitinophaga japonensis</name>
    <name type="common">Flexibacter japonensis</name>
    <dbReference type="NCBI Taxonomy" id="104662"/>
    <lineage>
        <taxon>Bacteria</taxon>
        <taxon>Pseudomonadati</taxon>
        <taxon>Bacteroidota</taxon>
        <taxon>Chitinophagia</taxon>
        <taxon>Chitinophagales</taxon>
        <taxon>Chitinophagaceae</taxon>
        <taxon>Chitinophaga</taxon>
    </lineage>
</organism>
<comment type="caution">
    <text evidence="13">The sequence shown here is derived from an EMBL/GenBank/DDBJ whole genome shotgun (WGS) entry which is preliminary data.</text>
</comment>
<dbReference type="InterPro" id="IPR039426">
    <property type="entry name" value="TonB-dep_rcpt-like"/>
</dbReference>
<comment type="similarity">
    <text evidence="8 9">Belongs to the TonB-dependent receptor family.</text>
</comment>
<dbReference type="InterPro" id="IPR023996">
    <property type="entry name" value="TonB-dep_OMP_SusC/RagA"/>
</dbReference>
<evidence type="ECO:0000256" key="3">
    <source>
        <dbReference type="ARBA" id="ARBA00022452"/>
    </source>
</evidence>
<keyword evidence="2 8" id="KW-0813">Transport</keyword>
<evidence type="ECO:0000256" key="1">
    <source>
        <dbReference type="ARBA" id="ARBA00004571"/>
    </source>
</evidence>
<dbReference type="Gene3D" id="2.170.130.10">
    <property type="entry name" value="TonB-dependent receptor, plug domain"/>
    <property type="match status" value="1"/>
</dbReference>
<name>A0A562STA8_CHIJA</name>
<sequence>MIRRITLLCRKAKLRQLLPGMALACCLSAGTQAAHAQQQAPVVQQLQVKAGPLTGALKQLQTATGISIIYDAATLERYRVRGHQYRNQAATDILKDLLQPAGLQYTEKEGVIIIKVPEKAPLQRVPVEGTITDAANGTPLPGVSVQVRGAGTITDGNGRFTLQADPAQDTLTLSYVGYKTTKAPLQGRRDLQLQLKADANMLSSVVVVGYGATKKGDLTGAVSHVSSRDFNNGVFSSPDQLLQGKVAGLNITRSGDPNATPALILRGPSTLRSGEAQEPFYVIDGVPGASINLVAPSDIVSIDVLKDASSTAIYGARAANGVIMVTTRRAKTGQSWVTYNAYAALENVSKRIEMLSGDELRQYLANNGKSLSPSDDDGANTDWQKEVSRTGVSHNHNISFGGGHGNTVYDASLNYLNNEGIMKGSSLERLIMRANLEQLAFDERLKVTLSVSNSISTQFRIPDLVFQNMLMYLPTVNIKNADGTYKEDLSRTRNYLNPVSLIDNNTDKTKTKIMLGNVRGELKLLPGLNYTMNLSMQDEQANRDIYYNRASGLAQGANGEAIRSSFSNVKKVLETYLTYDQSFDRHTIRLLGGYSWQEDQRNDGFQASNKNFVSDALGYNNLGLGNMPAGSVPNYGTSHIDIYRFISFYARANYSYADKYLLQVSARRDGSSVFGTNNRWGTFPAVSAGWRISREPFMKDLGWLDDLKLRAGYGVSGNALGFGAFTAIFRYNLAGWFYYNGGFTPAIGPSQNDNPDLKWESTGMANIGLDFSLLGGRLGGSIDLYDKRTSDLIWTYNVPTTQYFVNTLTANAGKMSNKGIELQLNAIPVQGKQFTWRTSLNLAHNRNRIESLSNDKFTLTTIPTAYLGGKGQSGNWSQEVTEGQAIGSFYAWKYMGKDKDGVSQFLKADGTLTTAPSSEDQVYAGSAQPKLLYGWSNTFSYGPFDLNIFLRGVYGNKIMNATLASLNSPTDATFTNIPEFTLQEPASDNNAYLRSDRYIESGSYLRLDNATLGYNAPLHNRFIKGLRVYVTASNLFVITDYRGIDPEVNLGGLEPGIDNNNYYPKTRSFLLGMNVNF</sequence>
<feature type="domain" description="TonB-dependent receptor-like beta-barrel" evidence="11">
    <location>
        <begin position="483"/>
        <end position="1035"/>
    </location>
</feature>
<dbReference type="InterPro" id="IPR000531">
    <property type="entry name" value="Beta-barrel_TonB"/>
</dbReference>
<protein>
    <submittedName>
        <fullName evidence="13">Iron complex outermembrane receptor protein</fullName>
    </submittedName>
</protein>
<dbReference type="NCBIfam" id="TIGR04057">
    <property type="entry name" value="SusC_RagA_signa"/>
    <property type="match status" value="1"/>
</dbReference>
<evidence type="ECO:0000256" key="8">
    <source>
        <dbReference type="PROSITE-ProRule" id="PRU01360"/>
    </source>
</evidence>
<evidence type="ECO:0000256" key="5">
    <source>
        <dbReference type="ARBA" id="ARBA00023077"/>
    </source>
</evidence>
<accession>A0A562STA8</accession>
<dbReference type="InterPro" id="IPR023997">
    <property type="entry name" value="TonB-dep_OMP_SusC/RagA_CS"/>
</dbReference>
<evidence type="ECO:0000256" key="9">
    <source>
        <dbReference type="RuleBase" id="RU003357"/>
    </source>
</evidence>
<dbReference type="InterPro" id="IPR036942">
    <property type="entry name" value="Beta-barrel_TonB_sf"/>
</dbReference>
<dbReference type="GO" id="GO:0009279">
    <property type="term" value="C:cell outer membrane"/>
    <property type="evidence" value="ECO:0007669"/>
    <property type="project" value="UniProtKB-SubCell"/>
</dbReference>
<keyword evidence="6 8" id="KW-0472">Membrane</keyword>
<dbReference type="EMBL" id="VLLG01000005">
    <property type="protein sequence ID" value="TWI84485.1"/>
    <property type="molecule type" value="Genomic_DNA"/>
</dbReference>
<reference evidence="13 14" key="1">
    <citation type="journal article" date="2013" name="Stand. Genomic Sci.">
        <title>Genomic Encyclopedia of Type Strains, Phase I: The one thousand microbial genomes (KMG-I) project.</title>
        <authorList>
            <person name="Kyrpides N.C."/>
            <person name="Woyke T."/>
            <person name="Eisen J.A."/>
            <person name="Garrity G."/>
            <person name="Lilburn T.G."/>
            <person name="Beck B.J."/>
            <person name="Whitman W.B."/>
            <person name="Hugenholtz P."/>
            <person name="Klenk H.P."/>
        </authorList>
    </citation>
    <scope>NUCLEOTIDE SEQUENCE [LARGE SCALE GENOMIC DNA]</scope>
    <source>
        <strain evidence="13 14">DSM 13484</strain>
    </source>
</reference>
<evidence type="ECO:0000256" key="10">
    <source>
        <dbReference type="SAM" id="SignalP"/>
    </source>
</evidence>
<keyword evidence="4 8" id="KW-0812">Transmembrane</keyword>
<evidence type="ECO:0000256" key="6">
    <source>
        <dbReference type="ARBA" id="ARBA00023136"/>
    </source>
</evidence>
<proteinExistence type="inferred from homology"/>
<feature type="domain" description="TonB-dependent receptor plug" evidence="12">
    <location>
        <begin position="215"/>
        <end position="322"/>
    </location>
</feature>
<dbReference type="Gene3D" id="3.55.50.30">
    <property type="match status" value="1"/>
</dbReference>
<dbReference type="InterPro" id="IPR012910">
    <property type="entry name" value="Plug_dom"/>
</dbReference>
<evidence type="ECO:0000313" key="14">
    <source>
        <dbReference type="Proteomes" id="UP000316778"/>
    </source>
</evidence>
<dbReference type="PROSITE" id="PS52016">
    <property type="entry name" value="TONB_DEPENDENT_REC_3"/>
    <property type="match status" value="1"/>
</dbReference>
<evidence type="ECO:0000256" key="4">
    <source>
        <dbReference type="ARBA" id="ARBA00022692"/>
    </source>
</evidence>
<dbReference type="SUPFAM" id="SSF49464">
    <property type="entry name" value="Carboxypeptidase regulatory domain-like"/>
    <property type="match status" value="1"/>
</dbReference>
<dbReference type="Pfam" id="PF00593">
    <property type="entry name" value="TonB_dep_Rec_b-barrel"/>
    <property type="match status" value="1"/>
</dbReference>
<keyword evidence="3 8" id="KW-1134">Transmembrane beta strand</keyword>
<dbReference type="Gene3D" id="2.60.40.1120">
    <property type="entry name" value="Carboxypeptidase-like, regulatory domain"/>
    <property type="match status" value="1"/>
</dbReference>
<evidence type="ECO:0000256" key="7">
    <source>
        <dbReference type="ARBA" id="ARBA00023237"/>
    </source>
</evidence>
<keyword evidence="10" id="KW-0732">Signal</keyword>
<dbReference type="InterPro" id="IPR037066">
    <property type="entry name" value="Plug_dom_sf"/>
</dbReference>
<evidence type="ECO:0000259" key="12">
    <source>
        <dbReference type="Pfam" id="PF07715"/>
    </source>
</evidence>
<evidence type="ECO:0000259" key="11">
    <source>
        <dbReference type="Pfam" id="PF00593"/>
    </source>
</evidence>
<dbReference type="InterPro" id="IPR008969">
    <property type="entry name" value="CarboxyPept-like_regulatory"/>
</dbReference>
<dbReference type="RefSeq" id="WP_211366498.1">
    <property type="nucleotide sequence ID" value="NZ_BAAAFY010000002.1"/>
</dbReference>
<dbReference type="AlphaFoldDB" id="A0A562STA8"/>
<dbReference type="NCBIfam" id="TIGR04056">
    <property type="entry name" value="OMP_RagA_SusC"/>
    <property type="match status" value="1"/>
</dbReference>
<keyword evidence="5 9" id="KW-0798">TonB box</keyword>
<keyword evidence="7 8" id="KW-0998">Cell outer membrane</keyword>
<keyword evidence="13" id="KW-0675">Receptor</keyword>
<evidence type="ECO:0000313" key="13">
    <source>
        <dbReference type="EMBL" id="TWI84485.1"/>
    </source>
</evidence>
<feature type="signal peptide" evidence="10">
    <location>
        <begin position="1"/>
        <end position="36"/>
    </location>
</feature>
<dbReference type="Pfam" id="PF07715">
    <property type="entry name" value="Plug"/>
    <property type="match status" value="1"/>
</dbReference>
<gene>
    <name evidence="13" type="ORF">LX66_4855</name>
</gene>
<evidence type="ECO:0000256" key="2">
    <source>
        <dbReference type="ARBA" id="ARBA00022448"/>
    </source>
</evidence>
<dbReference type="SUPFAM" id="SSF56935">
    <property type="entry name" value="Porins"/>
    <property type="match status" value="1"/>
</dbReference>
<dbReference type="Gene3D" id="2.40.170.20">
    <property type="entry name" value="TonB-dependent receptor, beta-barrel domain"/>
    <property type="match status" value="1"/>
</dbReference>
<keyword evidence="14" id="KW-1185">Reference proteome</keyword>
<dbReference type="Pfam" id="PF13715">
    <property type="entry name" value="CarbopepD_reg_2"/>
    <property type="match status" value="1"/>
</dbReference>
<comment type="subcellular location">
    <subcellularLocation>
        <location evidence="1 8">Cell outer membrane</location>
        <topology evidence="1 8">Multi-pass membrane protein</topology>
    </subcellularLocation>
</comment>
<dbReference type="Proteomes" id="UP000316778">
    <property type="component" value="Unassembled WGS sequence"/>
</dbReference>